<accession>A0A9P7FJ33</accession>
<dbReference type="RefSeq" id="XP_041299735.1">
    <property type="nucleotide sequence ID" value="XM_041428153.1"/>
</dbReference>
<comment type="caution">
    <text evidence="1">The sequence shown here is derived from an EMBL/GenBank/DDBJ whole genome shotgun (WGS) entry which is preliminary data.</text>
</comment>
<dbReference type="AlphaFoldDB" id="A0A9P7FJ33"/>
<dbReference type="GeneID" id="64690412"/>
<dbReference type="OrthoDB" id="10528514at2759"/>
<proteinExistence type="predicted"/>
<organism evidence="1 2">
    <name type="scientific">Suillus discolor</name>
    <dbReference type="NCBI Taxonomy" id="1912936"/>
    <lineage>
        <taxon>Eukaryota</taxon>
        <taxon>Fungi</taxon>
        <taxon>Dikarya</taxon>
        <taxon>Basidiomycota</taxon>
        <taxon>Agaricomycotina</taxon>
        <taxon>Agaricomycetes</taxon>
        <taxon>Agaricomycetidae</taxon>
        <taxon>Boletales</taxon>
        <taxon>Suillineae</taxon>
        <taxon>Suillaceae</taxon>
        <taxon>Suillus</taxon>
    </lineage>
</organism>
<dbReference type="Proteomes" id="UP000823399">
    <property type="component" value="Unassembled WGS sequence"/>
</dbReference>
<keyword evidence="2" id="KW-1185">Reference proteome</keyword>
<reference evidence="1" key="1">
    <citation type="journal article" date="2020" name="New Phytol.">
        <title>Comparative genomics reveals dynamic genome evolution in host specialist ectomycorrhizal fungi.</title>
        <authorList>
            <person name="Lofgren L.A."/>
            <person name="Nguyen N.H."/>
            <person name="Vilgalys R."/>
            <person name="Ruytinx J."/>
            <person name="Liao H.L."/>
            <person name="Branco S."/>
            <person name="Kuo A."/>
            <person name="LaButti K."/>
            <person name="Lipzen A."/>
            <person name="Andreopoulos W."/>
            <person name="Pangilinan J."/>
            <person name="Riley R."/>
            <person name="Hundley H."/>
            <person name="Na H."/>
            <person name="Barry K."/>
            <person name="Grigoriev I.V."/>
            <person name="Stajich J.E."/>
            <person name="Kennedy P.G."/>
        </authorList>
    </citation>
    <scope>NUCLEOTIDE SEQUENCE</scope>
    <source>
        <strain evidence="1">FC423</strain>
    </source>
</reference>
<sequence>MSTATLMWAGTMPGEYLYLFLPADGFGCNQSSTDDEDTCCPFFRDDWPRWSRVNAMVSLDLVTLLRKLYSIGRGKRCQLLRRSHIQLGSGTIEHTCSELQRYRWCFLSPPLSYPSNKFSFRSRRKCQITARLSLYHWQLLERSSPGPLPSRHE</sequence>
<gene>
    <name evidence="1" type="ORF">F5147DRAFT_124610</name>
</gene>
<protein>
    <submittedName>
        <fullName evidence="1">Uncharacterized protein</fullName>
    </submittedName>
</protein>
<evidence type="ECO:0000313" key="2">
    <source>
        <dbReference type="Proteomes" id="UP000823399"/>
    </source>
</evidence>
<dbReference type="EMBL" id="JABBWM010000002">
    <property type="protein sequence ID" value="KAG2119909.1"/>
    <property type="molecule type" value="Genomic_DNA"/>
</dbReference>
<name>A0A9P7FJ33_9AGAM</name>
<evidence type="ECO:0000313" key="1">
    <source>
        <dbReference type="EMBL" id="KAG2119909.1"/>
    </source>
</evidence>